<reference evidence="1 2" key="1">
    <citation type="submission" date="2014-03" db="EMBL/GenBank/DDBJ databases">
        <title>Genomics of Bifidobacteria.</title>
        <authorList>
            <person name="Ventura M."/>
            <person name="Milani C."/>
            <person name="Lugli G.A."/>
        </authorList>
    </citation>
    <scope>NUCLEOTIDE SEQUENCE [LARGE SCALE GENOMIC DNA]</scope>
    <source>
        <strain evidence="1 2">LMG 21395</strain>
    </source>
</reference>
<organism evidence="1 2">
    <name type="scientific">Bifidobacterium thermacidophilum subsp. thermacidophilum</name>
    <dbReference type="NCBI Taxonomy" id="79262"/>
    <lineage>
        <taxon>Bacteria</taxon>
        <taxon>Bacillati</taxon>
        <taxon>Actinomycetota</taxon>
        <taxon>Actinomycetes</taxon>
        <taxon>Bifidobacteriales</taxon>
        <taxon>Bifidobacteriaceae</taxon>
        <taxon>Bifidobacterium</taxon>
    </lineage>
</organism>
<gene>
    <name evidence="1" type="ORF">THER5_1117</name>
</gene>
<evidence type="ECO:0000313" key="2">
    <source>
        <dbReference type="Proteomes" id="UP000029003"/>
    </source>
</evidence>
<name>A0A087E4F3_9BIFI</name>
<dbReference type="RefSeq" id="WP_029576398.1">
    <property type="nucleotide sequence ID" value="NZ_JGZT01000006.1"/>
</dbReference>
<dbReference type="EMBL" id="JGZT01000006">
    <property type="protein sequence ID" value="KFJ02654.1"/>
    <property type="molecule type" value="Genomic_DNA"/>
</dbReference>
<accession>A0A087E4F3</accession>
<proteinExistence type="predicted"/>
<dbReference type="Proteomes" id="UP000029003">
    <property type="component" value="Unassembled WGS sequence"/>
</dbReference>
<comment type="caution">
    <text evidence="1">The sequence shown here is derived from an EMBL/GenBank/DDBJ whole genome shotgun (WGS) entry which is preliminary data.</text>
</comment>
<dbReference type="AlphaFoldDB" id="A0A087E4F3"/>
<evidence type="ECO:0000313" key="1">
    <source>
        <dbReference type="EMBL" id="KFJ02654.1"/>
    </source>
</evidence>
<protein>
    <submittedName>
        <fullName evidence="1">Uncharacterized protein</fullName>
    </submittedName>
</protein>
<sequence length="102" mass="11187">MTQDIDKSTDRLITSENLQQDAKHITALAGNLIAQYAALLDTDDHEVSVAAMVALSSLRKIAMRAHDMADAGRDLAQADERERTQAVVHARFIRDIGLDDGE</sequence>